<gene>
    <name evidence="5" type="ORF">SAMN02745728_00244</name>
</gene>
<protein>
    <submittedName>
        <fullName evidence="5">Phospholipid N-methyltransferase</fullName>
    </submittedName>
</protein>
<evidence type="ECO:0000256" key="3">
    <source>
        <dbReference type="ARBA" id="ARBA00022691"/>
    </source>
</evidence>
<dbReference type="GO" id="GO:0000179">
    <property type="term" value="F:rRNA (adenine-N6,N6-)-dimethyltransferase activity"/>
    <property type="evidence" value="ECO:0007669"/>
    <property type="project" value="InterPro"/>
</dbReference>
<dbReference type="Pfam" id="PF13649">
    <property type="entry name" value="Methyltransf_25"/>
    <property type="match status" value="1"/>
</dbReference>
<dbReference type="EMBL" id="FRDI01000002">
    <property type="protein sequence ID" value="SHN50431.1"/>
    <property type="molecule type" value="Genomic_DNA"/>
</dbReference>
<evidence type="ECO:0000256" key="1">
    <source>
        <dbReference type="ARBA" id="ARBA00022603"/>
    </source>
</evidence>
<dbReference type="SUPFAM" id="SSF53335">
    <property type="entry name" value="S-adenosyl-L-methionine-dependent methyltransferases"/>
    <property type="match status" value="1"/>
</dbReference>
<organism evidence="5 6">
    <name type="scientific">Desulfovibrio litoralis DSM 11393</name>
    <dbReference type="NCBI Taxonomy" id="1121455"/>
    <lineage>
        <taxon>Bacteria</taxon>
        <taxon>Pseudomonadati</taxon>
        <taxon>Thermodesulfobacteriota</taxon>
        <taxon>Desulfovibrionia</taxon>
        <taxon>Desulfovibrionales</taxon>
        <taxon>Desulfovibrionaceae</taxon>
        <taxon>Desulfovibrio</taxon>
    </lineage>
</organism>
<evidence type="ECO:0000313" key="6">
    <source>
        <dbReference type="Proteomes" id="UP000186469"/>
    </source>
</evidence>
<evidence type="ECO:0000313" key="5">
    <source>
        <dbReference type="EMBL" id="SHN50431.1"/>
    </source>
</evidence>
<dbReference type="STRING" id="1121455.SAMN02745728_00244"/>
<proteinExistence type="predicted"/>
<keyword evidence="1 5" id="KW-0489">Methyltransferase</keyword>
<dbReference type="Gene3D" id="3.40.50.150">
    <property type="entry name" value="Vaccinia Virus protein VP39"/>
    <property type="match status" value="1"/>
</dbReference>
<evidence type="ECO:0000256" key="2">
    <source>
        <dbReference type="ARBA" id="ARBA00022679"/>
    </source>
</evidence>
<keyword evidence="2 5" id="KW-0808">Transferase</keyword>
<dbReference type="CDD" id="cd02440">
    <property type="entry name" value="AdoMet_MTases"/>
    <property type="match status" value="1"/>
</dbReference>
<reference evidence="5 6" key="1">
    <citation type="submission" date="2016-12" db="EMBL/GenBank/DDBJ databases">
        <authorList>
            <person name="Song W.-J."/>
            <person name="Kurnit D.M."/>
        </authorList>
    </citation>
    <scope>NUCLEOTIDE SEQUENCE [LARGE SCALE GENOMIC DNA]</scope>
    <source>
        <strain evidence="5 6">DSM 11393</strain>
    </source>
</reference>
<feature type="domain" description="Ribosomal RNA adenine methylase transferase N-terminal" evidence="4">
    <location>
        <begin position="45"/>
        <end position="156"/>
    </location>
</feature>
<dbReference type="InterPro" id="IPR020598">
    <property type="entry name" value="rRNA_Ade_methylase_Trfase_N"/>
</dbReference>
<dbReference type="SMART" id="SM00650">
    <property type="entry name" value="rADc"/>
    <property type="match status" value="1"/>
</dbReference>
<dbReference type="InterPro" id="IPR029063">
    <property type="entry name" value="SAM-dependent_MTases_sf"/>
</dbReference>
<keyword evidence="6" id="KW-1185">Reference proteome</keyword>
<dbReference type="AlphaFoldDB" id="A0A1M7RW93"/>
<dbReference type="InterPro" id="IPR041698">
    <property type="entry name" value="Methyltransf_25"/>
</dbReference>
<accession>A0A1M7RW93</accession>
<name>A0A1M7RW93_9BACT</name>
<evidence type="ECO:0000259" key="4">
    <source>
        <dbReference type="SMART" id="SM00650"/>
    </source>
</evidence>
<dbReference type="Proteomes" id="UP000186469">
    <property type="component" value="Unassembled WGS sequence"/>
</dbReference>
<dbReference type="RefSeq" id="WP_218587503.1">
    <property type="nucleotide sequence ID" value="NZ_FRDI01000002.1"/>
</dbReference>
<sequence>MKMRQHPLFSNVYSKVNNSNTKLFFKEFCKKPGSVGSICPSSNKLARHMATKVNKGSGLVIELGAGTGVVTQALLKNEAIAKRLMVIEKAPNFALHLQKRFPNAFILQGDAANLSALLPKDSKVDAIVSSLPLRAFPNHLVKAITQEWLKVLEPDGIVIQFTYALYNTKKFIQHGFYESANEIIWANLPPARIQILKALKQ</sequence>
<keyword evidence="3" id="KW-0949">S-adenosyl-L-methionine</keyword>